<accession>A0AAW1D9A3</accession>
<dbReference type="PRINTS" id="PR00171">
    <property type="entry name" value="SUGRTRNSPORT"/>
</dbReference>
<dbReference type="InterPro" id="IPR036259">
    <property type="entry name" value="MFS_trans_sf"/>
</dbReference>
<feature type="region of interest" description="Disordered" evidence="5">
    <location>
        <begin position="1"/>
        <end position="36"/>
    </location>
</feature>
<comment type="subcellular location">
    <subcellularLocation>
        <location evidence="1">Membrane</location>
        <topology evidence="1">Multi-pass membrane protein</topology>
    </subcellularLocation>
</comment>
<dbReference type="GO" id="GO:0016020">
    <property type="term" value="C:membrane"/>
    <property type="evidence" value="ECO:0007669"/>
    <property type="project" value="UniProtKB-SubCell"/>
</dbReference>
<organism evidence="8 9">
    <name type="scientific">Rhynocoris fuscipes</name>
    <dbReference type="NCBI Taxonomy" id="488301"/>
    <lineage>
        <taxon>Eukaryota</taxon>
        <taxon>Metazoa</taxon>
        <taxon>Ecdysozoa</taxon>
        <taxon>Arthropoda</taxon>
        <taxon>Hexapoda</taxon>
        <taxon>Insecta</taxon>
        <taxon>Pterygota</taxon>
        <taxon>Neoptera</taxon>
        <taxon>Paraneoptera</taxon>
        <taxon>Hemiptera</taxon>
        <taxon>Heteroptera</taxon>
        <taxon>Panheteroptera</taxon>
        <taxon>Cimicomorpha</taxon>
        <taxon>Reduviidae</taxon>
        <taxon>Harpactorinae</taxon>
        <taxon>Harpactorini</taxon>
        <taxon>Rhynocoris</taxon>
    </lineage>
</organism>
<dbReference type="Proteomes" id="UP001461498">
    <property type="component" value="Unassembled WGS sequence"/>
</dbReference>
<evidence type="ECO:0000256" key="4">
    <source>
        <dbReference type="ARBA" id="ARBA00023136"/>
    </source>
</evidence>
<dbReference type="Pfam" id="PF00083">
    <property type="entry name" value="Sugar_tr"/>
    <property type="match status" value="1"/>
</dbReference>
<feature type="transmembrane region" description="Helical" evidence="6">
    <location>
        <begin position="360"/>
        <end position="380"/>
    </location>
</feature>
<feature type="transmembrane region" description="Helical" evidence="6">
    <location>
        <begin position="433"/>
        <end position="453"/>
    </location>
</feature>
<keyword evidence="2 6" id="KW-0812">Transmembrane</keyword>
<feature type="transmembrane region" description="Helical" evidence="6">
    <location>
        <begin position="147"/>
        <end position="165"/>
    </location>
</feature>
<feature type="transmembrane region" description="Helical" evidence="6">
    <location>
        <begin position="295"/>
        <end position="317"/>
    </location>
</feature>
<dbReference type="PANTHER" id="PTHR48021:SF89">
    <property type="entry name" value="FI02132P-RELATED"/>
    <property type="match status" value="1"/>
</dbReference>
<feature type="domain" description="Major facilitator superfamily (MFS) profile" evidence="7">
    <location>
        <begin position="47"/>
        <end position="488"/>
    </location>
</feature>
<dbReference type="InterPro" id="IPR050549">
    <property type="entry name" value="MFS_Trehalose_Transporter"/>
</dbReference>
<dbReference type="GO" id="GO:0022857">
    <property type="term" value="F:transmembrane transporter activity"/>
    <property type="evidence" value="ECO:0007669"/>
    <property type="project" value="InterPro"/>
</dbReference>
<evidence type="ECO:0000313" key="9">
    <source>
        <dbReference type="Proteomes" id="UP001461498"/>
    </source>
</evidence>
<dbReference type="PANTHER" id="PTHR48021">
    <property type="match status" value="1"/>
</dbReference>
<feature type="transmembrane region" description="Helical" evidence="6">
    <location>
        <begin position="203"/>
        <end position="225"/>
    </location>
</feature>
<evidence type="ECO:0000313" key="8">
    <source>
        <dbReference type="EMBL" id="KAK9506335.1"/>
    </source>
</evidence>
<feature type="transmembrane region" description="Helical" evidence="6">
    <location>
        <begin position="46"/>
        <end position="73"/>
    </location>
</feature>
<feature type="transmembrane region" description="Helical" evidence="6">
    <location>
        <begin position="85"/>
        <end position="103"/>
    </location>
</feature>
<feature type="transmembrane region" description="Helical" evidence="6">
    <location>
        <begin position="465"/>
        <end position="484"/>
    </location>
</feature>
<keyword evidence="3 6" id="KW-1133">Transmembrane helix</keyword>
<dbReference type="EMBL" id="JAPXFL010000005">
    <property type="protein sequence ID" value="KAK9506335.1"/>
    <property type="molecule type" value="Genomic_DNA"/>
</dbReference>
<evidence type="ECO:0000256" key="2">
    <source>
        <dbReference type="ARBA" id="ARBA00022692"/>
    </source>
</evidence>
<sequence length="509" mass="54474">MASTSAGDDDGIKEESRPLLQPSTSQTSAETKPPVTKKTSTVFRQFLILQVFLGIIIALPSVPCGMSLGFSAVTFEQLNLNVDEASWYASVTIMAFPIGSILVGPLMDKYGRRPALMLINVISLLGWLLLAVPATPPSVAKLISGRIITGIAGGVASVPAAVYAGECLCAQNLEIRTALVSWSTVALSAGICLVFTAGAALDYYAVASIATLISITSLILVAIFIPESPAWLILKGRHGDAEWSQREINIVPLPGPLDQPSEVEDLGQTAPPPPPPAPEPQTIKELLKPEAYKPLLIMIGFLFFQQFSGVFVIIAYMVDIVISSGVMIFNPYTVTVVAGWIILLVSVLASIIYPKTGVRAIAALSGIGITASMLFIGSYLSLRHYWLLRPGWSFLEWAPVIAILANIAVSTIGFLILPWSMLGEVFPLTVKGLAAGIATCLGFLFGFIALKIYPYIQLGVGSSGVFFFFGSMALIGTIFVVLFLPETRGKSLQEILDGFSKKKKKDTNK</sequence>
<dbReference type="FunFam" id="1.20.1250.20:FF:000249">
    <property type="entry name" value="facilitated trehalose transporter Tret1"/>
    <property type="match status" value="1"/>
</dbReference>
<dbReference type="PROSITE" id="PS50850">
    <property type="entry name" value="MFS"/>
    <property type="match status" value="1"/>
</dbReference>
<feature type="transmembrane region" description="Helical" evidence="6">
    <location>
        <begin position="329"/>
        <end position="353"/>
    </location>
</feature>
<evidence type="ECO:0000256" key="1">
    <source>
        <dbReference type="ARBA" id="ARBA00004141"/>
    </source>
</evidence>
<evidence type="ECO:0000256" key="6">
    <source>
        <dbReference type="SAM" id="Phobius"/>
    </source>
</evidence>
<evidence type="ECO:0000256" key="5">
    <source>
        <dbReference type="SAM" id="MobiDB-lite"/>
    </source>
</evidence>
<name>A0AAW1D9A3_9HEMI</name>
<keyword evidence="9" id="KW-1185">Reference proteome</keyword>
<dbReference type="InterPro" id="IPR020846">
    <property type="entry name" value="MFS_dom"/>
</dbReference>
<feature type="compositionally biased region" description="Polar residues" evidence="5">
    <location>
        <begin position="21"/>
        <end position="30"/>
    </location>
</feature>
<proteinExistence type="predicted"/>
<dbReference type="InterPro" id="IPR005828">
    <property type="entry name" value="MFS_sugar_transport-like"/>
</dbReference>
<dbReference type="AlphaFoldDB" id="A0AAW1D9A3"/>
<comment type="caution">
    <text evidence="8">The sequence shown here is derived from an EMBL/GenBank/DDBJ whole genome shotgun (WGS) entry which is preliminary data.</text>
</comment>
<evidence type="ECO:0000259" key="7">
    <source>
        <dbReference type="PROSITE" id="PS50850"/>
    </source>
</evidence>
<protein>
    <recommendedName>
        <fullName evidence="7">Major facilitator superfamily (MFS) profile domain-containing protein</fullName>
    </recommendedName>
</protein>
<feature type="transmembrane region" description="Helical" evidence="6">
    <location>
        <begin position="400"/>
        <end position="421"/>
    </location>
</feature>
<dbReference type="Gene3D" id="1.20.1250.20">
    <property type="entry name" value="MFS general substrate transporter like domains"/>
    <property type="match status" value="1"/>
</dbReference>
<dbReference type="SUPFAM" id="SSF103473">
    <property type="entry name" value="MFS general substrate transporter"/>
    <property type="match status" value="1"/>
</dbReference>
<gene>
    <name evidence="8" type="ORF">O3M35_008291</name>
</gene>
<evidence type="ECO:0000256" key="3">
    <source>
        <dbReference type="ARBA" id="ARBA00022989"/>
    </source>
</evidence>
<feature type="transmembrane region" description="Helical" evidence="6">
    <location>
        <begin position="115"/>
        <end position="135"/>
    </location>
</feature>
<keyword evidence="4 6" id="KW-0472">Membrane</keyword>
<reference evidence="8 9" key="1">
    <citation type="submission" date="2022-12" db="EMBL/GenBank/DDBJ databases">
        <title>Chromosome-level genome assembly of true bugs.</title>
        <authorList>
            <person name="Ma L."/>
            <person name="Li H."/>
        </authorList>
    </citation>
    <scope>NUCLEOTIDE SEQUENCE [LARGE SCALE GENOMIC DNA]</scope>
    <source>
        <strain evidence="8">Lab_2022b</strain>
    </source>
</reference>
<dbReference type="InterPro" id="IPR003663">
    <property type="entry name" value="Sugar/inositol_transpt"/>
</dbReference>
<feature type="transmembrane region" description="Helical" evidence="6">
    <location>
        <begin position="177"/>
        <end position="197"/>
    </location>
</feature>